<evidence type="ECO:0000313" key="2">
    <source>
        <dbReference type="EMBL" id="EXC09415.1"/>
    </source>
</evidence>
<evidence type="ECO:0000313" key="3">
    <source>
        <dbReference type="Proteomes" id="UP000030645"/>
    </source>
</evidence>
<organism evidence="2 3">
    <name type="scientific">Morus notabilis</name>
    <dbReference type="NCBI Taxonomy" id="981085"/>
    <lineage>
        <taxon>Eukaryota</taxon>
        <taxon>Viridiplantae</taxon>
        <taxon>Streptophyta</taxon>
        <taxon>Embryophyta</taxon>
        <taxon>Tracheophyta</taxon>
        <taxon>Spermatophyta</taxon>
        <taxon>Magnoliopsida</taxon>
        <taxon>eudicotyledons</taxon>
        <taxon>Gunneridae</taxon>
        <taxon>Pentapetalae</taxon>
        <taxon>rosids</taxon>
        <taxon>fabids</taxon>
        <taxon>Rosales</taxon>
        <taxon>Moraceae</taxon>
        <taxon>Moreae</taxon>
        <taxon>Morus</taxon>
    </lineage>
</organism>
<keyword evidence="1" id="KW-0732">Signal</keyword>
<reference evidence="3" key="1">
    <citation type="submission" date="2013-01" db="EMBL/GenBank/DDBJ databases">
        <title>Draft Genome Sequence of a Mulberry Tree, Morus notabilis C.K. Schneid.</title>
        <authorList>
            <person name="He N."/>
            <person name="Zhao S."/>
        </authorList>
    </citation>
    <scope>NUCLEOTIDE SEQUENCE</scope>
</reference>
<feature type="chain" id="PRO_5004930346" evidence="1">
    <location>
        <begin position="19"/>
        <end position="61"/>
    </location>
</feature>
<name>W9SI50_9ROSA</name>
<dbReference type="EMBL" id="KE345618">
    <property type="protein sequence ID" value="EXC09415.1"/>
    <property type="molecule type" value="Genomic_DNA"/>
</dbReference>
<sequence length="61" mass="7052">MKAKILWLILPLPLLLFTKEMYRIPSRMNSGIFMRLRPKVNDASTISTLSSDQKTTTIKEN</sequence>
<protein>
    <submittedName>
        <fullName evidence="2">Uncharacterized protein</fullName>
    </submittedName>
</protein>
<gene>
    <name evidence="2" type="ORF">L484_002378</name>
</gene>
<accession>W9SI50</accession>
<evidence type="ECO:0000256" key="1">
    <source>
        <dbReference type="SAM" id="SignalP"/>
    </source>
</evidence>
<keyword evidence="3" id="KW-1185">Reference proteome</keyword>
<feature type="signal peptide" evidence="1">
    <location>
        <begin position="1"/>
        <end position="18"/>
    </location>
</feature>
<dbReference type="Proteomes" id="UP000030645">
    <property type="component" value="Unassembled WGS sequence"/>
</dbReference>
<proteinExistence type="predicted"/>
<dbReference type="AlphaFoldDB" id="W9SI50"/>